<evidence type="ECO:0000256" key="5">
    <source>
        <dbReference type="ARBA" id="ARBA00022824"/>
    </source>
</evidence>
<evidence type="ECO:0000256" key="2">
    <source>
        <dbReference type="ARBA" id="ARBA00007891"/>
    </source>
</evidence>
<comment type="subcellular location">
    <subcellularLocation>
        <location evidence="1">Endoplasmic reticulum membrane</location>
        <topology evidence="1">Single-pass type IV membrane protein</topology>
    </subcellularLocation>
</comment>
<evidence type="ECO:0000256" key="1">
    <source>
        <dbReference type="ARBA" id="ARBA00004163"/>
    </source>
</evidence>
<evidence type="ECO:0000256" key="10">
    <source>
        <dbReference type="SAM" id="Phobius"/>
    </source>
</evidence>
<evidence type="ECO:0000256" key="7">
    <source>
        <dbReference type="ARBA" id="ARBA00022927"/>
    </source>
</evidence>
<evidence type="ECO:0000256" key="3">
    <source>
        <dbReference type="ARBA" id="ARBA00022448"/>
    </source>
</evidence>
<name>C5E2J4_LACTC</name>
<dbReference type="Pfam" id="PF09753">
    <property type="entry name" value="Use1"/>
    <property type="match status" value="1"/>
</dbReference>
<evidence type="ECO:0000256" key="6">
    <source>
        <dbReference type="ARBA" id="ARBA00022892"/>
    </source>
</evidence>
<gene>
    <name evidence="11" type="ordered locus">KLTH0H05478g</name>
</gene>
<keyword evidence="6" id="KW-0931">ER-Golgi transport</keyword>
<keyword evidence="5" id="KW-0256">Endoplasmic reticulum</keyword>
<keyword evidence="4 10" id="KW-0812">Transmembrane</keyword>
<sequence length="276" mass="30841">MVMSVLPQLQTHKAMYGGPFDNWKRALEPVIAEELSFSDDPVLQDIISTKALANLALLRKSAVESQLRAPKHGSSELDDYRNAFEELECSALMTRHSSRAKLTAEHEHLMESMKSKRYSVDFDSEDTGRQEEDFENIEKAAGPEGEEEESLGQLRSRLLGNRRGSSSGADQSANTEKQMQVHNNLQEELISDMSQLVSGLKMGAEAFQNALEEDSTVLKATELGLQATSRSLTNLGGKLKKYHNSKVGLLFYLGCILFMFLSLLLTYMIVKIFPKM</sequence>
<feature type="transmembrane region" description="Helical" evidence="10">
    <location>
        <begin position="249"/>
        <end position="270"/>
    </location>
</feature>
<reference evidence="11 12" key="1">
    <citation type="journal article" date="2009" name="Genome Res.">
        <title>Comparative genomics of protoploid Saccharomycetaceae.</title>
        <authorList>
            <consortium name="The Genolevures Consortium"/>
            <person name="Souciet J.-L."/>
            <person name="Dujon B."/>
            <person name="Gaillardin C."/>
            <person name="Johnston M."/>
            <person name="Baret P.V."/>
            <person name="Cliften P."/>
            <person name="Sherman D.J."/>
            <person name="Weissenbach J."/>
            <person name="Westhof E."/>
            <person name="Wincker P."/>
            <person name="Jubin C."/>
            <person name="Poulain J."/>
            <person name="Barbe V."/>
            <person name="Segurens B."/>
            <person name="Artiguenave F."/>
            <person name="Anthouard V."/>
            <person name="Vacherie B."/>
            <person name="Val M.-E."/>
            <person name="Fulton R.S."/>
            <person name="Minx P."/>
            <person name="Wilson R."/>
            <person name="Durrens P."/>
            <person name="Jean G."/>
            <person name="Marck C."/>
            <person name="Martin T."/>
            <person name="Nikolski M."/>
            <person name="Rolland T."/>
            <person name="Seret M.-L."/>
            <person name="Casaregola S."/>
            <person name="Despons L."/>
            <person name="Fairhead C."/>
            <person name="Fischer G."/>
            <person name="Lafontaine I."/>
            <person name="Leh V."/>
            <person name="Lemaire M."/>
            <person name="de Montigny J."/>
            <person name="Neuveglise C."/>
            <person name="Thierry A."/>
            <person name="Blanc-Lenfle I."/>
            <person name="Bleykasten C."/>
            <person name="Diffels J."/>
            <person name="Fritsch E."/>
            <person name="Frangeul L."/>
            <person name="Goeffon A."/>
            <person name="Jauniaux N."/>
            <person name="Kachouri-Lafond R."/>
            <person name="Payen C."/>
            <person name="Potier S."/>
            <person name="Pribylova L."/>
            <person name="Ozanne C."/>
            <person name="Richard G.-F."/>
            <person name="Sacerdot C."/>
            <person name="Straub M.-L."/>
            <person name="Talla E."/>
        </authorList>
    </citation>
    <scope>NUCLEOTIDE SEQUENCE [LARGE SCALE GENOMIC DNA]</scope>
    <source>
        <strain evidence="12">ATCC 56472 / CBS 6340 / NRRL Y-8284</strain>
    </source>
</reference>
<dbReference type="FunCoup" id="C5E2J4">
    <property type="interactions" value="167"/>
</dbReference>
<proteinExistence type="inferred from homology"/>
<dbReference type="AlphaFoldDB" id="C5E2J4"/>
<dbReference type="InterPro" id="IPR019150">
    <property type="entry name" value="Vesicle_transport_protein_Use1"/>
</dbReference>
<dbReference type="GeneID" id="8294432"/>
<protein>
    <submittedName>
        <fullName evidence="11">KLTH0H05478p</fullName>
    </submittedName>
</protein>
<evidence type="ECO:0000256" key="4">
    <source>
        <dbReference type="ARBA" id="ARBA00022692"/>
    </source>
</evidence>
<dbReference type="Proteomes" id="UP000002036">
    <property type="component" value="Chromosome H"/>
</dbReference>
<dbReference type="RefSeq" id="XP_002556117.1">
    <property type="nucleotide sequence ID" value="XM_002556071.1"/>
</dbReference>
<dbReference type="PANTHER" id="PTHR13050">
    <property type="entry name" value="USE1-LIKE PROTEIN"/>
    <property type="match status" value="1"/>
</dbReference>
<dbReference type="EMBL" id="CU928180">
    <property type="protein sequence ID" value="CAR30255.1"/>
    <property type="molecule type" value="Genomic_DNA"/>
</dbReference>
<dbReference type="OMA" id="DSIMNTH"/>
<keyword evidence="12" id="KW-1185">Reference proteome</keyword>
<evidence type="ECO:0000313" key="11">
    <source>
        <dbReference type="EMBL" id="CAR30255.1"/>
    </source>
</evidence>
<evidence type="ECO:0000256" key="8">
    <source>
        <dbReference type="ARBA" id="ARBA00022989"/>
    </source>
</evidence>
<dbReference type="GO" id="GO:0031201">
    <property type="term" value="C:SNARE complex"/>
    <property type="evidence" value="ECO:0007669"/>
    <property type="project" value="TreeGrafter"/>
</dbReference>
<keyword evidence="9 10" id="KW-0472">Membrane</keyword>
<dbReference type="CDD" id="cd15860">
    <property type="entry name" value="SNARE_USE1"/>
    <property type="match status" value="1"/>
</dbReference>
<dbReference type="eggNOG" id="KOG2678">
    <property type="taxonomic scope" value="Eukaryota"/>
</dbReference>
<dbReference type="PANTHER" id="PTHR13050:SF7">
    <property type="entry name" value="VESICLE TRANSPORT PROTEIN USE1"/>
    <property type="match status" value="1"/>
</dbReference>
<keyword evidence="7" id="KW-0653">Protein transport</keyword>
<comment type="similarity">
    <text evidence="2">Belongs to the USE1 family.</text>
</comment>
<keyword evidence="8 10" id="KW-1133">Transmembrane helix</keyword>
<evidence type="ECO:0000256" key="9">
    <source>
        <dbReference type="ARBA" id="ARBA00023136"/>
    </source>
</evidence>
<dbReference type="GO" id="GO:0015031">
    <property type="term" value="P:protein transport"/>
    <property type="evidence" value="ECO:0007669"/>
    <property type="project" value="UniProtKB-KW"/>
</dbReference>
<dbReference type="KEGG" id="lth:KLTH0H05478g"/>
<dbReference type="HOGENOM" id="CLU_093583_0_0_1"/>
<accession>C5E2J4</accession>
<keyword evidence="3" id="KW-0813">Transport</keyword>
<dbReference type="STRING" id="559295.C5E2J4"/>
<evidence type="ECO:0000313" key="12">
    <source>
        <dbReference type="Proteomes" id="UP000002036"/>
    </source>
</evidence>
<dbReference type="GO" id="GO:0005484">
    <property type="term" value="F:SNAP receptor activity"/>
    <property type="evidence" value="ECO:0007669"/>
    <property type="project" value="TreeGrafter"/>
</dbReference>
<dbReference type="OrthoDB" id="4008582at2759"/>
<organism evidence="11 12">
    <name type="scientific">Lachancea thermotolerans (strain ATCC 56472 / CBS 6340 / NRRL Y-8284)</name>
    <name type="common">Yeast</name>
    <name type="synonym">Kluyveromyces thermotolerans</name>
    <dbReference type="NCBI Taxonomy" id="559295"/>
    <lineage>
        <taxon>Eukaryota</taxon>
        <taxon>Fungi</taxon>
        <taxon>Dikarya</taxon>
        <taxon>Ascomycota</taxon>
        <taxon>Saccharomycotina</taxon>
        <taxon>Saccharomycetes</taxon>
        <taxon>Saccharomycetales</taxon>
        <taxon>Saccharomycetaceae</taxon>
        <taxon>Lachancea</taxon>
    </lineage>
</organism>
<dbReference type="InParanoid" id="C5E2J4"/>
<dbReference type="GO" id="GO:0005789">
    <property type="term" value="C:endoplasmic reticulum membrane"/>
    <property type="evidence" value="ECO:0007669"/>
    <property type="project" value="UniProtKB-SubCell"/>
</dbReference>
<dbReference type="GO" id="GO:0006890">
    <property type="term" value="P:retrograde vesicle-mediated transport, Golgi to endoplasmic reticulum"/>
    <property type="evidence" value="ECO:0007669"/>
    <property type="project" value="TreeGrafter"/>
</dbReference>